<evidence type="ECO:0008006" key="2">
    <source>
        <dbReference type="Google" id="ProtNLM"/>
    </source>
</evidence>
<gene>
    <name evidence="1" type="ORF">H257_09549</name>
</gene>
<dbReference type="InterPro" id="IPR036397">
    <property type="entry name" value="RNaseH_sf"/>
</dbReference>
<organism evidence="1">
    <name type="scientific">Aphanomyces astaci</name>
    <name type="common">Crayfish plague agent</name>
    <dbReference type="NCBI Taxonomy" id="112090"/>
    <lineage>
        <taxon>Eukaryota</taxon>
        <taxon>Sar</taxon>
        <taxon>Stramenopiles</taxon>
        <taxon>Oomycota</taxon>
        <taxon>Saprolegniomycetes</taxon>
        <taxon>Saprolegniales</taxon>
        <taxon>Verrucalvaceae</taxon>
        <taxon>Aphanomyces</taxon>
    </lineage>
</organism>
<evidence type="ECO:0000313" key="1">
    <source>
        <dbReference type="EMBL" id="ETV76547.1"/>
    </source>
</evidence>
<proteinExistence type="predicted"/>
<dbReference type="GeneID" id="20811545"/>
<reference evidence="1" key="1">
    <citation type="submission" date="2013-12" db="EMBL/GenBank/DDBJ databases">
        <title>The Genome Sequence of Aphanomyces astaci APO3.</title>
        <authorList>
            <consortium name="The Broad Institute Genomics Platform"/>
            <person name="Russ C."/>
            <person name="Tyler B."/>
            <person name="van West P."/>
            <person name="Dieguez-Uribeondo J."/>
            <person name="Young S.K."/>
            <person name="Zeng Q."/>
            <person name="Gargeya S."/>
            <person name="Fitzgerald M."/>
            <person name="Abouelleil A."/>
            <person name="Alvarado L."/>
            <person name="Chapman S.B."/>
            <person name="Gainer-Dewar J."/>
            <person name="Goldberg J."/>
            <person name="Griggs A."/>
            <person name="Gujja S."/>
            <person name="Hansen M."/>
            <person name="Howarth C."/>
            <person name="Imamovic A."/>
            <person name="Ireland A."/>
            <person name="Larimer J."/>
            <person name="McCowan C."/>
            <person name="Murphy C."/>
            <person name="Pearson M."/>
            <person name="Poon T.W."/>
            <person name="Priest M."/>
            <person name="Roberts A."/>
            <person name="Saif S."/>
            <person name="Shea T."/>
            <person name="Sykes S."/>
            <person name="Wortman J."/>
            <person name="Nusbaum C."/>
            <person name="Birren B."/>
        </authorList>
    </citation>
    <scope>NUCLEOTIDE SEQUENCE [LARGE SCALE GENOMIC DNA]</scope>
    <source>
        <strain evidence="1">APO3</strain>
    </source>
</reference>
<dbReference type="PANTHER" id="PTHR33939:SF1">
    <property type="entry name" value="DUF4371 DOMAIN-CONTAINING PROTEIN"/>
    <property type="match status" value="1"/>
</dbReference>
<dbReference type="GO" id="GO:0003676">
    <property type="term" value="F:nucleic acid binding"/>
    <property type="evidence" value="ECO:0007669"/>
    <property type="project" value="InterPro"/>
</dbReference>
<sequence>MNPSIASCFAFVKEARHRTLTREERLDILCLHAYFRSQGTKAAAAKVAELLGRGLGVVKEVWREYLQSRSVTVAVPPSNTTTHSTTVPRTKQVVSMVQAFVRGRRATRTRTTAVDIVIFLREICVLDFDLEDKKVYSLHLRSVQRFLKYQGYERGNKKGLSSYHLSKKNTVARDLYVQRMHPHVGSASRPAIVYTDESFVHHHYKCHNQSLYHPSDVLDVAQKEKHKVRRRVMALDIFTGGTTLAKEPKDYHGMFDHAYYVGWFQRLLDELDEIRVSNALIVMDNAKYHKGRPSNTPQSRHRKEVLIAACTMYGIPVTGTEFKSLLWEKLAAYIETNVLPVVMTMASERGHTVVYTPPSPLRPATD</sequence>
<dbReference type="EMBL" id="KI913136">
    <property type="protein sequence ID" value="ETV76547.1"/>
    <property type="molecule type" value="Genomic_DNA"/>
</dbReference>
<dbReference type="AlphaFoldDB" id="W4GA55"/>
<dbReference type="VEuPathDB" id="FungiDB:H257_09549"/>
<name>W4GA55_APHAT</name>
<dbReference type="PANTHER" id="PTHR33939">
    <property type="entry name" value="PROTEIN CBG22215"/>
    <property type="match status" value="1"/>
</dbReference>
<dbReference type="Gene3D" id="3.30.420.10">
    <property type="entry name" value="Ribonuclease H-like superfamily/Ribonuclease H"/>
    <property type="match status" value="1"/>
</dbReference>
<dbReference type="OrthoDB" id="2266637at2759"/>
<protein>
    <recommendedName>
        <fullName evidence="2">Tc1-like transposase DDE domain-containing protein</fullName>
    </recommendedName>
</protein>
<dbReference type="RefSeq" id="XP_009834092.1">
    <property type="nucleotide sequence ID" value="XM_009835790.1"/>
</dbReference>
<accession>W4GA55</accession>